<sequence>MLLNTTSRSAMKEAFLASSVCRLTSQILRM</sequence>
<accession>A0A0E9SN63</accession>
<reference evidence="1" key="2">
    <citation type="journal article" date="2015" name="Fish Shellfish Immunol.">
        <title>Early steps in the European eel (Anguilla anguilla)-Vibrio vulnificus interaction in the gills: Role of the RtxA13 toxin.</title>
        <authorList>
            <person name="Callol A."/>
            <person name="Pajuelo D."/>
            <person name="Ebbesson L."/>
            <person name="Teles M."/>
            <person name="MacKenzie S."/>
            <person name="Amaro C."/>
        </authorList>
    </citation>
    <scope>NUCLEOTIDE SEQUENCE</scope>
</reference>
<evidence type="ECO:0000313" key="1">
    <source>
        <dbReference type="EMBL" id="JAH41953.1"/>
    </source>
</evidence>
<dbReference type="AlphaFoldDB" id="A0A0E9SN63"/>
<proteinExistence type="predicted"/>
<dbReference type="EMBL" id="GBXM01066624">
    <property type="protein sequence ID" value="JAH41953.1"/>
    <property type="molecule type" value="Transcribed_RNA"/>
</dbReference>
<reference evidence="1" key="1">
    <citation type="submission" date="2014-11" db="EMBL/GenBank/DDBJ databases">
        <authorList>
            <person name="Amaro Gonzalez C."/>
        </authorList>
    </citation>
    <scope>NUCLEOTIDE SEQUENCE</scope>
</reference>
<protein>
    <submittedName>
        <fullName evidence="1">Uncharacterized protein</fullName>
    </submittedName>
</protein>
<organism evidence="1">
    <name type="scientific">Anguilla anguilla</name>
    <name type="common">European freshwater eel</name>
    <name type="synonym">Muraena anguilla</name>
    <dbReference type="NCBI Taxonomy" id="7936"/>
    <lineage>
        <taxon>Eukaryota</taxon>
        <taxon>Metazoa</taxon>
        <taxon>Chordata</taxon>
        <taxon>Craniata</taxon>
        <taxon>Vertebrata</taxon>
        <taxon>Euteleostomi</taxon>
        <taxon>Actinopterygii</taxon>
        <taxon>Neopterygii</taxon>
        <taxon>Teleostei</taxon>
        <taxon>Anguilliformes</taxon>
        <taxon>Anguillidae</taxon>
        <taxon>Anguilla</taxon>
    </lineage>
</organism>
<name>A0A0E9SN63_ANGAN</name>